<protein>
    <submittedName>
        <fullName evidence="1">Uncharacterized protein</fullName>
    </submittedName>
</protein>
<proteinExistence type="predicted"/>
<evidence type="ECO:0000313" key="2">
    <source>
        <dbReference type="Proteomes" id="UP000238479"/>
    </source>
</evidence>
<dbReference type="Proteomes" id="UP000238479">
    <property type="component" value="Chromosome 2"/>
</dbReference>
<gene>
    <name evidence="1" type="ORF">RchiOBHm_Chr2g0155391</name>
</gene>
<organism evidence="1 2">
    <name type="scientific">Rosa chinensis</name>
    <name type="common">China rose</name>
    <dbReference type="NCBI Taxonomy" id="74649"/>
    <lineage>
        <taxon>Eukaryota</taxon>
        <taxon>Viridiplantae</taxon>
        <taxon>Streptophyta</taxon>
        <taxon>Embryophyta</taxon>
        <taxon>Tracheophyta</taxon>
        <taxon>Spermatophyta</taxon>
        <taxon>Magnoliopsida</taxon>
        <taxon>eudicotyledons</taxon>
        <taxon>Gunneridae</taxon>
        <taxon>Pentapetalae</taxon>
        <taxon>rosids</taxon>
        <taxon>fabids</taxon>
        <taxon>Rosales</taxon>
        <taxon>Rosaceae</taxon>
        <taxon>Rosoideae</taxon>
        <taxon>Rosoideae incertae sedis</taxon>
        <taxon>Rosa</taxon>
    </lineage>
</organism>
<name>A0A2P6S162_ROSCH</name>
<sequence>MLLLDSWNHYFCGNIQKSFSSLCCFYNLLLVLKAFGWKLFWC</sequence>
<reference evidence="1 2" key="1">
    <citation type="journal article" date="2018" name="Nat. Genet.">
        <title>The Rosa genome provides new insights in the design of modern roses.</title>
        <authorList>
            <person name="Bendahmane M."/>
        </authorList>
    </citation>
    <scope>NUCLEOTIDE SEQUENCE [LARGE SCALE GENOMIC DNA]</scope>
    <source>
        <strain evidence="2">cv. Old Blush</strain>
    </source>
</reference>
<evidence type="ECO:0000313" key="1">
    <source>
        <dbReference type="EMBL" id="PRQ52428.1"/>
    </source>
</evidence>
<keyword evidence="2" id="KW-1185">Reference proteome</keyword>
<dbReference type="EMBL" id="PDCK01000040">
    <property type="protein sequence ID" value="PRQ52428.1"/>
    <property type="molecule type" value="Genomic_DNA"/>
</dbReference>
<dbReference type="AlphaFoldDB" id="A0A2P6S162"/>
<accession>A0A2P6S162</accession>
<dbReference type="Gramene" id="PRQ52428">
    <property type="protein sequence ID" value="PRQ52428"/>
    <property type="gene ID" value="RchiOBHm_Chr2g0155391"/>
</dbReference>
<comment type="caution">
    <text evidence="1">The sequence shown here is derived from an EMBL/GenBank/DDBJ whole genome shotgun (WGS) entry which is preliminary data.</text>
</comment>